<organism evidence="2 3">
    <name type="scientific">Halogranum salarium B-1</name>
    <dbReference type="NCBI Taxonomy" id="1210908"/>
    <lineage>
        <taxon>Archaea</taxon>
        <taxon>Methanobacteriati</taxon>
        <taxon>Methanobacteriota</taxon>
        <taxon>Stenosarchaea group</taxon>
        <taxon>Halobacteria</taxon>
        <taxon>Halobacteriales</taxon>
        <taxon>Haloferacaceae</taxon>
    </lineage>
</organism>
<comment type="caution">
    <text evidence="2">The sequence shown here is derived from an EMBL/GenBank/DDBJ whole genome shotgun (WGS) entry which is preliminary data.</text>
</comment>
<evidence type="ECO:0000256" key="1">
    <source>
        <dbReference type="SAM" id="MobiDB-lite"/>
    </source>
</evidence>
<evidence type="ECO:0000313" key="2">
    <source>
        <dbReference type="EMBL" id="EJN60205.1"/>
    </source>
</evidence>
<proteinExistence type="predicted"/>
<dbReference type="AlphaFoldDB" id="J2ZHP7"/>
<feature type="region of interest" description="Disordered" evidence="1">
    <location>
        <begin position="24"/>
        <end position="72"/>
    </location>
</feature>
<reference evidence="2 3" key="1">
    <citation type="journal article" date="2012" name="J. Bacteriol.">
        <title>Draft Genome Sequence of the Extremely Halophilic Archaeon Halogranum salarium B-1T.</title>
        <authorList>
            <person name="Kim K.K."/>
            <person name="Lee K.C."/>
            <person name="Lee J.S."/>
        </authorList>
    </citation>
    <scope>NUCLEOTIDE SEQUENCE [LARGE SCALE GENOMIC DNA]</scope>
    <source>
        <strain evidence="2 3">B-1</strain>
    </source>
</reference>
<feature type="compositionally biased region" description="Polar residues" evidence="1">
    <location>
        <begin position="29"/>
        <end position="46"/>
    </location>
</feature>
<name>J2ZHP7_9EURY</name>
<accession>J2ZHP7</accession>
<evidence type="ECO:0000313" key="3">
    <source>
        <dbReference type="Proteomes" id="UP000007813"/>
    </source>
</evidence>
<protein>
    <submittedName>
        <fullName evidence="2">Uncharacterized protein</fullName>
    </submittedName>
</protein>
<dbReference type="EMBL" id="ALJD01000003">
    <property type="protein sequence ID" value="EJN60205.1"/>
    <property type="molecule type" value="Genomic_DNA"/>
</dbReference>
<sequence length="72" mass="7792">MSAGIETTNSTAIGHIYETFYLSEESHLSSRSPRNETGSSVLSMRVTTPPDEGFYAVRAPHRSNARPGPPAL</sequence>
<dbReference type="Proteomes" id="UP000007813">
    <property type="component" value="Unassembled WGS sequence"/>
</dbReference>
<gene>
    <name evidence="2" type="ORF">HSB1_08080</name>
</gene>